<gene>
    <name evidence="1" type="ORF">VCS650_LOCUS30195</name>
</gene>
<proteinExistence type="predicted"/>
<evidence type="ECO:0000313" key="2">
    <source>
        <dbReference type="Proteomes" id="UP000663891"/>
    </source>
</evidence>
<dbReference type="Proteomes" id="UP000663891">
    <property type="component" value="Unassembled WGS sequence"/>
</dbReference>
<protein>
    <submittedName>
        <fullName evidence="1">Uncharacterized protein</fullName>
    </submittedName>
</protein>
<sequence length="151" mass="17240">MKDLSFFVCFISIFLIGYSVTSYSLITTEQQVNWYQTSGSSASTTYTLANDGSGLWNWTIIRNVIDWGMWKVYGQVELLDHQQVDDTTLSGQYLGIRFLPEAGSPFSTERNQYYCYFDGETDPETPLQFTRCWTKGIAMSFHVQPTQGSSK</sequence>
<organism evidence="1 2">
    <name type="scientific">Adineta steineri</name>
    <dbReference type="NCBI Taxonomy" id="433720"/>
    <lineage>
        <taxon>Eukaryota</taxon>
        <taxon>Metazoa</taxon>
        <taxon>Spiralia</taxon>
        <taxon>Gnathifera</taxon>
        <taxon>Rotifera</taxon>
        <taxon>Eurotatoria</taxon>
        <taxon>Bdelloidea</taxon>
        <taxon>Adinetida</taxon>
        <taxon>Adinetidae</taxon>
        <taxon>Adineta</taxon>
    </lineage>
</organism>
<dbReference type="EMBL" id="CAJNON010000485">
    <property type="protein sequence ID" value="CAF1285303.1"/>
    <property type="molecule type" value="Genomic_DNA"/>
</dbReference>
<reference evidence="1" key="1">
    <citation type="submission" date="2021-02" db="EMBL/GenBank/DDBJ databases">
        <authorList>
            <person name="Nowell W R."/>
        </authorList>
    </citation>
    <scope>NUCLEOTIDE SEQUENCE</scope>
</reference>
<dbReference type="AlphaFoldDB" id="A0A815CLI5"/>
<name>A0A815CLI5_9BILA</name>
<dbReference type="OrthoDB" id="10017258at2759"/>
<comment type="caution">
    <text evidence="1">The sequence shown here is derived from an EMBL/GenBank/DDBJ whole genome shotgun (WGS) entry which is preliminary data.</text>
</comment>
<evidence type="ECO:0000313" key="1">
    <source>
        <dbReference type="EMBL" id="CAF1285303.1"/>
    </source>
</evidence>
<accession>A0A815CLI5</accession>